<gene>
    <name evidence="11" type="ORF">NliqN6_5787</name>
</gene>
<comment type="subunit">
    <text evidence="5">Component of the 2-(3-amino-3-carboxypropyl)histidine synthase complex composed of DPH1, DPH2, DPH3 and a NADH-dependent reductase, predominantly CBR1.</text>
</comment>
<dbReference type="EMBL" id="BLZA01000040">
    <property type="protein sequence ID" value="GHJ89385.1"/>
    <property type="molecule type" value="Genomic_DNA"/>
</dbReference>
<evidence type="ECO:0000256" key="1">
    <source>
        <dbReference type="ARBA" id="ARBA00005156"/>
    </source>
</evidence>
<dbReference type="PANTHER" id="PTHR21454:SF31">
    <property type="entry name" value="DIPHTHAMIDE BIOSYNTHESIS PROTEIN 3"/>
    <property type="match status" value="1"/>
</dbReference>
<comment type="catalytic activity">
    <reaction evidence="6">
        <text>[3Fe-4S](1+)-[protein] + Fe(2+)-[Dph3] = [3Fe-4S](0)-[protein] + Fe(3+)-[Dph3]</text>
        <dbReference type="Rhea" id="RHEA:71235"/>
        <dbReference type="Rhea" id="RHEA-COMP:17996"/>
        <dbReference type="Rhea" id="RHEA-COMP:17997"/>
        <dbReference type="Rhea" id="RHEA-COMP:18002"/>
        <dbReference type="Rhea" id="RHEA-COMP:18003"/>
        <dbReference type="ChEBI" id="CHEBI:29033"/>
        <dbReference type="ChEBI" id="CHEBI:29034"/>
        <dbReference type="ChEBI" id="CHEBI:33751"/>
        <dbReference type="ChEBI" id="CHEBI:47402"/>
        <dbReference type="ChEBI" id="CHEBI:83228"/>
    </reaction>
</comment>
<dbReference type="AlphaFoldDB" id="A0A8H3TYV2"/>
<evidence type="ECO:0000256" key="3">
    <source>
        <dbReference type="ARBA" id="ARBA00023004"/>
    </source>
</evidence>
<sequence>MPRETVYDEIEIEDFTWDPRANVFHYPCPCGDRFEISKSQLRDGEDIATCPSCSLIVRVIYEWEDYEDYDSAEEDDEGEVVEEEDDKDAQETVKDVKENPEVARETANPATAITASDAAAVPTTAATLQPALDPDDESSLSTLVKELKVTSLAEDKLKPSTTDVTHPVNGTVEEGEGAESTPAEGKPRKWLGVW</sequence>
<dbReference type="PANTHER" id="PTHR21454">
    <property type="entry name" value="DPH3 HOMOLOG-RELATED"/>
    <property type="match status" value="1"/>
</dbReference>
<evidence type="ECO:0000256" key="5">
    <source>
        <dbReference type="ARBA" id="ARBA00034128"/>
    </source>
</evidence>
<evidence type="ECO:0000256" key="2">
    <source>
        <dbReference type="ARBA" id="ARBA00022723"/>
    </source>
</evidence>
<dbReference type="UniPathway" id="UPA00559"/>
<dbReference type="FunFam" id="3.10.660.10:FF:000001">
    <property type="entry name" value="Diphthamide biosynthesis 3"/>
    <property type="match status" value="1"/>
</dbReference>
<dbReference type="Gene3D" id="3.10.660.10">
    <property type="entry name" value="DPH Zinc finger"/>
    <property type="match status" value="1"/>
</dbReference>
<dbReference type="InterPro" id="IPR007872">
    <property type="entry name" value="DPH_MB_dom"/>
</dbReference>
<dbReference type="Proteomes" id="UP000620104">
    <property type="component" value="Unassembled WGS sequence"/>
</dbReference>
<evidence type="ECO:0000256" key="8">
    <source>
        <dbReference type="ARBA" id="ARBA00048125"/>
    </source>
</evidence>
<feature type="region of interest" description="Disordered" evidence="9">
    <location>
        <begin position="152"/>
        <end position="194"/>
    </location>
</feature>
<dbReference type="InterPro" id="IPR036671">
    <property type="entry name" value="DPH_MB_sf"/>
</dbReference>
<keyword evidence="3" id="KW-0408">Iron</keyword>
<evidence type="ECO:0000256" key="9">
    <source>
        <dbReference type="SAM" id="MobiDB-lite"/>
    </source>
</evidence>
<dbReference type="GO" id="GO:0017183">
    <property type="term" value="P:protein histidyl modification to diphthamide"/>
    <property type="evidence" value="ECO:0007669"/>
    <property type="project" value="UniProtKB-UniPathway"/>
</dbReference>
<feature type="region of interest" description="Disordered" evidence="9">
    <location>
        <begin position="69"/>
        <end position="109"/>
    </location>
</feature>
<feature type="compositionally biased region" description="Basic and acidic residues" evidence="9">
    <location>
        <begin position="89"/>
        <end position="104"/>
    </location>
</feature>
<dbReference type="OrthoDB" id="66964at2759"/>
<name>A0A8H3TYV2_9TREE</name>
<protein>
    <recommendedName>
        <fullName evidence="7">Diphthamide biosynthesis protein 3</fullName>
    </recommendedName>
</protein>
<dbReference type="GO" id="GO:0046872">
    <property type="term" value="F:metal ion binding"/>
    <property type="evidence" value="ECO:0007669"/>
    <property type="project" value="UniProtKB-KW"/>
</dbReference>
<comment type="catalytic activity">
    <reaction evidence="8">
        <text>2 [3Fe-4S](0)-[protein] + 2 Fe(2+)-[Dph3] + NADH = 2 [4Fe-4S](1+)-[protein] + 2 [Dph3] + NAD(+) + H(+)</text>
        <dbReference type="Rhea" id="RHEA:71239"/>
        <dbReference type="Rhea" id="RHEA-COMP:17997"/>
        <dbReference type="Rhea" id="RHEA-COMP:17998"/>
        <dbReference type="Rhea" id="RHEA-COMP:18001"/>
        <dbReference type="Rhea" id="RHEA-COMP:18002"/>
        <dbReference type="ChEBI" id="CHEBI:15378"/>
        <dbReference type="ChEBI" id="CHEBI:29033"/>
        <dbReference type="ChEBI" id="CHEBI:33723"/>
        <dbReference type="ChEBI" id="CHEBI:47402"/>
        <dbReference type="ChEBI" id="CHEBI:57540"/>
        <dbReference type="ChEBI" id="CHEBI:57945"/>
        <dbReference type="ChEBI" id="CHEBI:83228"/>
    </reaction>
</comment>
<accession>A0A8H3TYV2</accession>
<evidence type="ECO:0000259" key="10">
    <source>
        <dbReference type="PROSITE" id="PS51074"/>
    </source>
</evidence>
<evidence type="ECO:0000256" key="4">
    <source>
        <dbReference type="ARBA" id="ARBA00024032"/>
    </source>
</evidence>
<organism evidence="11 12">
    <name type="scientific">Naganishia liquefaciens</name>
    <dbReference type="NCBI Taxonomy" id="104408"/>
    <lineage>
        <taxon>Eukaryota</taxon>
        <taxon>Fungi</taxon>
        <taxon>Dikarya</taxon>
        <taxon>Basidiomycota</taxon>
        <taxon>Agaricomycotina</taxon>
        <taxon>Tremellomycetes</taxon>
        <taxon>Filobasidiales</taxon>
        <taxon>Filobasidiaceae</taxon>
        <taxon>Naganishia</taxon>
    </lineage>
</organism>
<comment type="caution">
    <text evidence="11">The sequence shown here is derived from an EMBL/GenBank/DDBJ whole genome shotgun (WGS) entry which is preliminary data.</text>
</comment>
<dbReference type="Pfam" id="PF05207">
    <property type="entry name" value="Zn_ribbon_CSL"/>
    <property type="match status" value="1"/>
</dbReference>
<comment type="similarity">
    <text evidence="4">Belongs to the DPH3 family.</text>
</comment>
<reference evidence="11" key="1">
    <citation type="submission" date="2020-07" db="EMBL/GenBank/DDBJ databases">
        <title>Draft Genome Sequence of a Deep-Sea Yeast, Naganishia (Cryptococcus) liquefaciens strain N6.</title>
        <authorList>
            <person name="Han Y.W."/>
            <person name="Kajitani R."/>
            <person name="Morimoto H."/>
            <person name="Parhat M."/>
            <person name="Tsubouchi H."/>
            <person name="Bakenova O."/>
            <person name="Ogata M."/>
            <person name="Argunhan B."/>
            <person name="Aoki R."/>
            <person name="Kajiwara S."/>
            <person name="Itoh T."/>
            <person name="Iwasaki H."/>
        </authorList>
    </citation>
    <scope>NUCLEOTIDE SEQUENCE</scope>
    <source>
        <strain evidence="11">N6</strain>
    </source>
</reference>
<keyword evidence="12" id="KW-1185">Reference proteome</keyword>
<dbReference type="InterPro" id="IPR044248">
    <property type="entry name" value="DPH3/4-like"/>
</dbReference>
<dbReference type="PROSITE" id="PS51074">
    <property type="entry name" value="DPH_MB"/>
    <property type="match status" value="1"/>
</dbReference>
<evidence type="ECO:0000313" key="11">
    <source>
        <dbReference type="EMBL" id="GHJ89385.1"/>
    </source>
</evidence>
<feature type="compositionally biased region" description="Acidic residues" evidence="9">
    <location>
        <begin position="69"/>
        <end position="88"/>
    </location>
</feature>
<dbReference type="SUPFAM" id="SSF144217">
    <property type="entry name" value="CSL zinc finger"/>
    <property type="match status" value="1"/>
</dbReference>
<evidence type="ECO:0000313" key="12">
    <source>
        <dbReference type="Proteomes" id="UP000620104"/>
    </source>
</evidence>
<proteinExistence type="inferred from homology"/>
<evidence type="ECO:0000256" key="6">
    <source>
        <dbReference type="ARBA" id="ARBA00036267"/>
    </source>
</evidence>
<feature type="domain" description="DPH-type MB" evidence="10">
    <location>
        <begin position="6"/>
        <end position="62"/>
    </location>
</feature>
<keyword evidence="2" id="KW-0479">Metal-binding</keyword>
<comment type="pathway">
    <text evidence="1">Protein modification; peptidyl-diphthamide biosynthesis.</text>
</comment>
<evidence type="ECO:0000256" key="7">
    <source>
        <dbReference type="ARBA" id="ARBA00041070"/>
    </source>
</evidence>